<dbReference type="EMBL" id="ML179931">
    <property type="protein sequence ID" value="THU80191.1"/>
    <property type="molecule type" value="Genomic_DNA"/>
</dbReference>
<dbReference type="Proteomes" id="UP000297245">
    <property type="component" value="Unassembled WGS sequence"/>
</dbReference>
<gene>
    <name evidence="2" type="ORF">K435DRAFT_874641</name>
</gene>
<sequence length="418" mass="46902">MTILSSSIAASGNIPQSSDPPSGRVPVPGEENLAQQASKRSQDSIDRINDKKAEDYLKPFKHVAQWFSRTKSMYVAIGTNLRVAWALTSNIEDPILEGMSDCEMDWHRTTYQQLLKHAPGLEARLLELMSNGKEEELEHFVAWLESQASQGRTADTNLLKSRITWYMLEKPSVDLLVPTLPPGEQSKSNRGFNHPYIAALLCPRKYHAKFQADPKRMARKMKDGTLKVDNNSLPFFCYDRALFDDNDGWKSLFRNVTLIRAARAILFGESKAMNGLDHPSHAPRKSNACNNGIKKIDEGFIAMICCQVRFALSSVEVWGPVDLDFHYDVFHNDILSIFEDDCAKGGYWTESILRWWNVQLFGYHPTDLDEDRNQDSDAESGTEKDFLGRAHDRHIAMLQAAREGTESGSGGDGGATAA</sequence>
<feature type="compositionally biased region" description="Polar residues" evidence="1">
    <location>
        <begin position="1"/>
        <end position="20"/>
    </location>
</feature>
<evidence type="ECO:0000256" key="1">
    <source>
        <dbReference type="SAM" id="MobiDB-lite"/>
    </source>
</evidence>
<feature type="region of interest" description="Disordered" evidence="1">
    <location>
        <begin position="369"/>
        <end position="389"/>
    </location>
</feature>
<reference evidence="2 3" key="1">
    <citation type="journal article" date="2019" name="Nat. Ecol. Evol.">
        <title>Megaphylogeny resolves global patterns of mushroom evolution.</title>
        <authorList>
            <person name="Varga T."/>
            <person name="Krizsan K."/>
            <person name="Foldi C."/>
            <person name="Dima B."/>
            <person name="Sanchez-Garcia M."/>
            <person name="Sanchez-Ramirez S."/>
            <person name="Szollosi G.J."/>
            <person name="Szarkandi J.G."/>
            <person name="Papp V."/>
            <person name="Albert L."/>
            <person name="Andreopoulos W."/>
            <person name="Angelini C."/>
            <person name="Antonin V."/>
            <person name="Barry K.W."/>
            <person name="Bougher N.L."/>
            <person name="Buchanan P."/>
            <person name="Buyck B."/>
            <person name="Bense V."/>
            <person name="Catcheside P."/>
            <person name="Chovatia M."/>
            <person name="Cooper J."/>
            <person name="Damon W."/>
            <person name="Desjardin D."/>
            <person name="Finy P."/>
            <person name="Geml J."/>
            <person name="Haridas S."/>
            <person name="Hughes K."/>
            <person name="Justo A."/>
            <person name="Karasinski D."/>
            <person name="Kautmanova I."/>
            <person name="Kiss B."/>
            <person name="Kocsube S."/>
            <person name="Kotiranta H."/>
            <person name="LaButti K.M."/>
            <person name="Lechner B.E."/>
            <person name="Liimatainen K."/>
            <person name="Lipzen A."/>
            <person name="Lukacs Z."/>
            <person name="Mihaltcheva S."/>
            <person name="Morgado L.N."/>
            <person name="Niskanen T."/>
            <person name="Noordeloos M.E."/>
            <person name="Ohm R.A."/>
            <person name="Ortiz-Santana B."/>
            <person name="Ovrebo C."/>
            <person name="Racz N."/>
            <person name="Riley R."/>
            <person name="Savchenko A."/>
            <person name="Shiryaev A."/>
            <person name="Soop K."/>
            <person name="Spirin V."/>
            <person name="Szebenyi C."/>
            <person name="Tomsovsky M."/>
            <person name="Tulloss R.E."/>
            <person name="Uehling J."/>
            <person name="Grigoriev I.V."/>
            <person name="Vagvolgyi C."/>
            <person name="Papp T."/>
            <person name="Martin F.M."/>
            <person name="Miettinen O."/>
            <person name="Hibbett D.S."/>
            <person name="Nagy L.G."/>
        </authorList>
    </citation>
    <scope>NUCLEOTIDE SEQUENCE [LARGE SCALE GENOMIC DNA]</scope>
    <source>
        <strain evidence="2 3">CBS 962.96</strain>
    </source>
</reference>
<feature type="compositionally biased region" description="Basic and acidic residues" evidence="1">
    <location>
        <begin position="371"/>
        <end position="389"/>
    </location>
</feature>
<evidence type="ECO:0000313" key="3">
    <source>
        <dbReference type="Proteomes" id="UP000297245"/>
    </source>
</evidence>
<keyword evidence="3" id="KW-1185">Reference proteome</keyword>
<feature type="region of interest" description="Disordered" evidence="1">
    <location>
        <begin position="1"/>
        <end position="45"/>
    </location>
</feature>
<dbReference type="Pfam" id="PF20414">
    <property type="entry name" value="DUF6698"/>
    <property type="match status" value="1"/>
</dbReference>
<dbReference type="OrthoDB" id="3160134at2759"/>
<evidence type="ECO:0000313" key="2">
    <source>
        <dbReference type="EMBL" id="THU80191.1"/>
    </source>
</evidence>
<dbReference type="AlphaFoldDB" id="A0A4S8KWJ7"/>
<dbReference type="InterPro" id="IPR046521">
    <property type="entry name" value="DUF6698"/>
</dbReference>
<protein>
    <submittedName>
        <fullName evidence="2">Uncharacterized protein</fullName>
    </submittedName>
</protein>
<organism evidence="2 3">
    <name type="scientific">Dendrothele bispora (strain CBS 962.96)</name>
    <dbReference type="NCBI Taxonomy" id="1314807"/>
    <lineage>
        <taxon>Eukaryota</taxon>
        <taxon>Fungi</taxon>
        <taxon>Dikarya</taxon>
        <taxon>Basidiomycota</taxon>
        <taxon>Agaricomycotina</taxon>
        <taxon>Agaricomycetes</taxon>
        <taxon>Agaricomycetidae</taxon>
        <taxon>Agaricales</taxon>
        <taxon>Agaricales incertae sedis</taxon>
        <taxon>Dendrothele</taxon>
    </lineage>
</organism>
<proteinExistence type="predicted"/>
<name>A0A4S8KWJ7_DENBC</name>
<accession>A0A4S8KWJ7</accession>